<reference evidence="2 3" key="1">
    <citation type="submission" date="2019-02" db="EMBL/GenBank/DDBJ databases">
        <title>Genome sequencing of the rare red list fungi Hericium alpestre (H. flagellum).</title>
        <authorList>
            <person name="Buettner E."/>
            <person name="Kellner H."/>
        </authorList>
    </citation>
    <scope>NUCLEOTIDE SEQUENCE [LARGE SCALE GENOMIC DNA]</scope>
    <source>
        <strain evidence="2 3">DSM 108284</strain>
    </source>
</reference>
<evidence type="ECO:0000313" key="2">
    <source>
        <dbReference type="EMBL" id="TFY79721.1"/>
    </source>
</evidence>
<dbReference type="EMBL" id="SFCI01000452">
    <property type="protein sequence ID" value="TFY79721.1"/>
    <property type="molecule type" value="Genomic_DNA"/>
</dbReference>
<dbReference type="AlphaFoldDB" id="A0A4Z0A0K0"/>
<evidence type="ECO:0000256" key="1">
    <source>
        <dbReference type="SAM" id="MobiDB-lite"/>
    </source>
</evidence>
<evidence type="ECO:0000313" key="3">
    <source>
        <dbReference type="Proteomes" id="UP000298061"/>
    </source>
</evidence>
<comment type="caution">
    <text evidence="2">The sequence shown here is derived from an EMBL/GenBank/DDBJ whole genome shotgun (WGS) entry which is preliminary data.</text>
</comment>
<dbReference type="Proteomes" id="UP000298061">
    <property type="component" value="Unassembled WGS sequence"/>
</dbReference>
<feature type="compositionally biased region" description="Polar residues" evidence="1">
    <location>
        <begin position="278"/>
        <end position="296"/>
    </location>
</feature>
<name>A0A4Z0A0K0_9AGAM</name>
<accession>A0A4Z0A0K0</accession>
<proteinExistence type="predicted"/>
<dbReference type="OrthoDB" id="266663at2759"/>
<gene>
    <name evidence="2" type="ORF">EWM64_g4294</name>
</gene>
<protein>
    <submittedName>
        <fullName evidence="2">Uncharacterized protein</fullName>
    </submittedName>
</protein>
<keyword evidence="3" id="KW-1185">Reference proteome</keyword>
<feature type="region of interest" description="Disordered" evidence="1">
    <location>
        <begin position="277"/>
        <end position="297"/>
    </location>
</feature>
<sequence>MISAVVETSVDALASNAHERPYAPSVRSTALMPPPPTLQLSNEQRLAVQLIHLASQFHASAYSRANWSKGAALTYIPMSLHLPDHFKQLQDRQALSAQERAWWISDRRFTSESRAAIDERVGETTLPSQSSPVVTYRRPSLDIQNEISAAIEAPLAATATTGELPWKTSTSHPINISTIIPHELLSTISLHITLSDRCAPTMFNIHPAFSLDRITMPAIPANIPPPPPMPLEPIPQLPASDNCARDLQPSSVSQFIWNRSSMKHALEAALASDIKSPSDLTNGNLPARTPNNNTPARTPVNVGVFSIPRIPPLQFPDCNILGDVLATADDSTIGFPPSVLGKHERSYTAPPAVFKALIAEAISIKRHPQNSGLPAMADSPSR</sequence>
<organism evidence="2 3">
    <name type="scientific">Hericium alpestre</name>
    <dbReference type="NCBI Taxonomy" id="135208"/>
    <lineage>
        <taxon>Eukaryota</taxon>
        <taxon>Fungi</taxon>
        <taxon>Dikarya</taxon>
        <taxon>Basidiomycota</taxon>
        <taxon>Agaricomycotina</taxon>
        <taxon>Agaricomycetes</taxon>
        <taxon>Russulales</taxon>
        <taxon>Hericiaceae</taxon>
        <taxon>Hericium</taxon>
    </lineage>
</organism>